<dbReference type="GO" id="GO:0005975">
    <property type="term" value="P:carbohydrate metabolic process"/>
    <property type="evidence" value="ECO:0007669"/>
    <property type="project" value="InterPro"/>
</dbReference>
<evidence type="ECO:0000259" key="8">
    <source>
        <dbReference type="PROSITE" id="PS51677"/>
    </source>
</evidence>
<dbReference type="Gene3D" id="3.20.20.370">
    <property type="entry name" value="Glycoside hydrolase/deacetylase"/>
    <property type="match status" value="1"/>
</dbReference>
<keyword evidence="10" id="KW-1185">Reference proteome</keyword>
<comment type="cofactor">
    <cofactor evidence="1">
        <name>Co(2+)</name>
        <dbReference type="ChEBI" id="CHEBI:48828"/>
    </cofactor>
</comment>
<evidence type="ECO:0000256" key="3">
    <source>
        <dbReference type="ARBA" id="ARBA00022801"/>
    </source>
</evidence>
<keyword evidence="4" id="KW-0119">Carbohydrate metabolism</keyword>
<dbReference type="OrthoDB" id="2125469at2759"/>
<dbReference type="GO" id="GO:0046872">
    <property type="term" value="F:metal ion binding"/>
    <property type="evidence" value="ECO:0007669"/>
    <property type="project" value="UniProtKB-KW"/>
</dbReference>
<comment type="catalytic activity">
    <reaction evidence="7">
        <text>[(1-&gt;4)-N-acetyl-beta-D-glucosaminyl](n) + n H2O = chitosan + n acetate</text>
        <dbReference type="Rhea" id="RHEA:10464"/>
        <dbReference type="Rhea" id="RHEA-COMP:9593"/>
        <dbReference type="Rhea" id="RHEA-COMP:9597"/>
        <dbReference type="ChEBI" id="CHEBI:15377"/>
        <dbReference type="ChEBI" id="CHEBI:17029"/>
        <dbReference type="ChEBI" id="CHEBI:30089"/>
        <dbReference type="ChEBI" id="CHEBI:57704"/>
        <dbReference type="EC" id="3.5.1.41"/>
    </reaction>
    <physiologicalReaction direction="left-to-right" evidence="7">
        <dbReference type="Rhea" id="RHEA:10465"/>
    </physiologicalReaction>
</comment>
<dbReference type="PROSITE" id="PS51677">
    <property type="entry name" value="NODB"/>
    <property type="match status" value="1"/>
</dbReference>
<keyword evidence="4" id="KW-0624">Polysaccharide degradation</keyword>
<evidence type="ECO:0000313" key="9">
    <source>
        <dbReference type="EMBL" id="ODV69028.1"/>
    </source>
</evidence>
<dbReference type="STRING" id="984485.A0A1E4RP29"/>
<dbReference type="AlphaFoldDB" id="A0A1E4RP29"/>
<evidence type="ECO:0000256" key="1">
    <source>
        <dbReference type="ARBA" id="ARBA00001941"/>
    </source>
</evidence>
<dbReference type="EMBL" id="KV454539">
    <property type="protein sequence ID" value="ODV69028.1"/>
    <property type="molecule type" value="Genomic_DNA"/>
</dbReference>
<dbReference type="PANTHER" id="PTHR10587">
    <property type="entry name" value="GLYCOSYL TRANSFERASE-RELATED"/>
    <property type="match status" value="1"/>
</dbReference>
<dbReference type="RefSeq" id="XP_020078095.1">
    <property type="nucleotide sequence ID" value="XM_020222508.1"/>
</dbReference>
<dbReference type="GO" id="GO:0030476">
    <property type="term" value="P:ascospore wall assembly"/>
    <property type="evidence" value="ECO:0007669"/>
    <property type="project" value="TreeGrafter"/>
</dbReference>
<accession>A0A1E4RP29</accession>
<reference evidence="10" key="1">
    <citation type="submission" date="2016-05" db="EMBL/GenBank/DDBJ databases">
        <title>Comparative genomics of biotechnologically important yeasts.</title>
        <authorList>
            <consortium name="DOE Joint Genome Institute"/>
            <person name="Riley R."/>
            <person name="Haridas S."/>
            <person name="Wolfe K.H."/>
            <person name="Lopes M.R."/>
            <person name="Hittinger C.T."/>
            <person name="Goker M."/>
            <person name="Salamov A."/>
            <person name="Wisecaver J."/>
            <person name="Long T.M."/>
            <person name="Aerts A.L."/>
            <person name="Barry K."/>
            <person name="Choi C."/>
            <person name="Clum A."/>
            <person name="Coughlan A.Y."/>
            <person name="Deshpande S."/>
            <person name="Douglass A.P."/>
            <person name="Hanson S.J."/>
            <person name="Klenk H.-P."/>
            <person name="Labutti K."/>
            <person name="Lapidus A."/>
            <person name="Lindquist E."/>
            <person name="Lipzen A."/>
            <person name="Meier-Kolthoff J.P."/>
            <person name="Ohm R.A."/>
            <person name="Otillar R.P."/>
            <person name="Pangilinan J."/>
            <person name="Peng Y."/>
            <person name="Rokas A."/>
            <person name="Rosa C.A."/>
            <person name="Scheuner C."/>
            <person name="Sibirny A.A."/>
            <person name="Slot J.C."/>
            <person name="Stielow J.B."/>
            <person name="Sun H."/>
            <person name="Kurtzman C.P."/>
            <person name="Blackwell M."/>
            <person name="Grigoriev I.V."/>
            <person name="Jeffries T.W."/>
        </authorList>
    </citation>
    <scope>NUCLEOTIDE SEQUENCE [LARGE SCALE GENOMIC DNA]</scope>
    <source>
        <strain evidence="10">NRRL Y-1933</strain>
    </source>
</reference>
<keyword evidence="3 9" id="KW-0378">Hydrolase</keyword>
<dbReference type="GO" id="GO:0005628">
    <property type="term" value="C:prospore membrane"/>
    <property type="evidence" value="ECO:0007669"/>
    <property type="project" value="TreeGrafter"/>
</dbReference>
<gene>
    <name evidence="9" type="ORF">HYPBUDRAFT_160822</name>
</gene>
<proteinExistence type="predicted"/>
<keyword evidence="2" id="KW-0479">Metal-binding</keyword>
<dbReference type="InterPro" id="IPR050248">
    <property type="entry name" value="Polysacc_deacetylase_ArnD"/>
</dbReference>
<dbReference type="GeneID" id="30997057"/>
<dbReference type="GO" id="GO:0004099">
    <property type="term" value="F:chitin deacetylase activity"/>
    <property type="evidence" value="ECO:0007669"/>
    <property type="project" value="UniProtKB-EC"/>
</dbReference>
<evidence type="ECO:0000256" key="2">
    <source>
        <dbReference type="ARBA" id="ARBA00022723"/>
    </source>
</evidence>
<dbReference type="GO" id="GO:0006032">
    <property type="term" value="P:chitin catabolic process"/>
    <property type="evidence" value="ECO:0007669"/>
    <property type="project" value="UniProtKB-KW"/>
</dbReference>
<feature type="domain" description="NodB homology" evidence="8">
    <location>
        <begin position="97"/>
        <end position="289"/>
    </location>
</feature>
<sequence length="294" mass="33992">MAANLHHKHFFNDELGELDELASSLEFPRWLKDFTGLSEWPGIDPPYIPLDFIDFNVPTLVPIHKQGQCDMIPNEVSSVCSFDCHNCVSFDDIHTCSKLSQTFDDGPSQYTPQLLRQLDKTNTKSTFFTIGLNIIRYPEIYLKTHQKNHIMASHTWSHPFLPSLTNEQIVAQLQWSIWAMNATAGHLPKWFRPPYGGVDNRVRYFIRQFGMQLVLWDFDTFDWKTVGDLLKNDETILRDVKTFQKEKNNQGIILEHDSLSQTVSIGIKLNQHLPDQLTIPQCVGGIDYIKQFPR</sequence>
<dbReference type="SUPFAM" id="SSF88713">
    <property type="entry name" value="Glycoside hydrolase/deacetylase"/>
    <property type="match status" value="1"/>
</dbReference>
<keyword evidence="4" id="KW-0146">Chitin degradation</keyword>
<evidence type="ECO:0000256" key="4">
    <source>
        <dbReference type="ARBA" id="ARBA00023024"/>
    </source>
</evidence>
<dbReference type="Pfam" id="PF01522">
    <property type="entry name" value="Polysacc_deac_1"/>
    <property type="match status" value="1"/>
</dbReference>
<evidence type="ECO:0000313" key="10">
    <source>
        <dbReference type="Proteomes" id="UP000095085"/>
    </source>
</evidence>
<dbReference type="PANTHER" id="PTHR10587:SF133">
    <property type="entry name" value="CHITIN DEACETYLASE 1-RELATED"/>
    <property type="match status" value="1"/>
</dbReference>
<name>A0A1E4RP29_9ASCO</name>
<keyword evidence="5" id="KW-0170">Cobalt</keyword>
<dbReference type="InterPro" id="IPR002509">
    <property type="entry name" value="NODB_dom"/>
</dbReference>
<dbReference type="EC" id="3.5.1.41" evidence="6"/>
<evidence type="ECO:0000256" key="5">
    <source>
        <dbReference type="ARBA" id="ARBA00023285"/>
    </source>
</evidence>
<organism evidence="9 10">
    <name type="scientific">Hyphopichia burtonii NRRL Y-1933</name>
    <dbReference type="NCBI Taxonomy" id="984485"/>
    <lineage>
        <taxon>Eukaryota</taxon>
        <taxon>Fungi</taxon>
        <taxon>Dikarya</taxon>
        <taxon>Ascomycota</taxon>
        <taxon>Saccharomycotina</taxon>
        <taxon>Pichiomycetes</taxon>
        <taxon>Debaryomycetaceae</taxon>
        <taxon>Hyphopichia</taxon>
    </lineage>
</organism>
<dbReference type="InterPro" id="IPR011330">
    <property type="entry name" value="Glyco_hydro/deAcase_b/a-brl"/>
</dbReference>
<evidence type="ECO:0000256" key="7">
    <source>
        <dbReference type="ARBA" id="ARBA00048494"/>
    </source>
</evidence>
<dbReference type="Proteomes" id="UP000095085">
    <property type="component" value="Unassembled WGS sequence"/>
</dbReference>
<evidence type="ECO:0000256" key="6">
    <source>
        <dbReference type="ARBA" id="ARBA00024056"/>
    </source>
</evidence>
<protein>
    <recommendedName>
        <fullName evidence="6">chitin deacetylase</fullName>
        <ecNumber evidence="6">3.5.1.41</ecNumber>
    </recommendedName>
</protein>